<protein>
    <recommendedName>
        <fullName evidence="4">inositol oxygenase</fullName>
        <ecNumber evidence="4">1.13.99.1</ecNumber>
    </recommendedName>
</protein>
<evidence type="ECO:0000256" key="2">
    <source>
        <dbReference type="ARBA" id="ARBA00005167"/>
    </source>
</evidence>
<dbReference type="GO" id="GO:0005737">
    <property type="term" value="C:cytoplasm"/>
    <property type="evidence" value="ECO:0007669"/>
    <property type="project" value="UniProtKB-SubCell"/>
</dbReference>
<feature type="binding site" evidence="10">
    <location>
        <position position="132"/>
    </location>
    <ligand>
        <name>Fe cation</name>
        <dbReference type="ChEBI" id="CHEBI:24875"/>
        <label>1</label>
    </ligand>
</feature>
<evidence type="ECO:0000313" key="13">
    <source>
        <dbReference type="Proteomes" id="UP000501690"/>
    </source>
</evidence>
<evidence type="ECO:0000256" key="9">
    <source>
        <dbReference type="ARBA" id="ARBA00023004"/>
    </source>
</evidence>
<dbReference type="UniPathway" id="UPA00111">
    <property type="reaction ID" value="UER00527"/>
</dbReference>
<dbReference type="PANTHER" id="PTHR12588:SF14">
    <property type="entry name" value="INOSITOL OXYGENASE 2"/>
    <property type="match status" value="1"/>
</dbReference>
<dbReference type="PANTHER" id="PTHR12588">
    <property type="entry name" value="MYOINOSITOL OXYGENASE"/>
    <property type="match status" value="1"/>
</dbReference>
<keyword evidence="6" id="KW-0060">Ascorbate biosynthesis</keyword>
<feature type="binding site" evidence="10">
    <location>
        <position position="131"/>
    </location>
    <ligand>
        <name>Fe cation</name>
        <dbReference type="ChEBI" id="CHEBI:24875"/>
        <label>1</label>
    </ligand>
</feature>
<dbReference type="InterPro" id="IPR007828">
    <property type="entry name" value="Inositol_oxygenase"/>
</dbReference>
<dbReference type="SUPFAM" id="SSF109604">
    <property type="entry name" value="HD-domain/PDEase-like"/>
    <property type="match status" value="2"/>
</dbReference>
<feature type="region of interest" description="Disordered" evidence="11">
    <location>
        <begin position="1"/>
        <end position="22"/>
    </location>
</feature>
<dbReference type="EMBL" id="CP039346">
    <property type="protein sequence ID" value="QCD85212.1"/>
    <property type="molecule type" value="Genomic_DNA"/>
</dbReference>
<feature type="binding site" evidence="10">
    <location>
        <position position="106"/>
    </location>
    <ligand>
        <name>Fe cation</name>
        <dbReference type="ChEBI" id="CHEBI:24875"/>
        <label>1</label>
    </ligand>
</feature>
<dbReference type="GO" id="GO:0050113">
    <property type="term" value="F:inositol oxygenase activity"/>
    <property type="evidence" value="ECO:0007669"/>
    <property type="project" value="UniProtKB-EC"/>
</dbReference>
<dbReference type="EC" id="1.13.99.1" evidence="4"/>
<keyword evidence="7 10" id="KW-0479">Metal-binding</keyword>
<dbReference type="Proteomes" id="UP000501690">
    <property type="component" value="Linkage Group LG2"/>
</dbReference>
<evidence type="ECO:0000256" key="6">
    <source>
        <dbReference type="ARBA" id="ARBA00022644"/>
    </source>
</evidence>
<comment type="cofactor">
    <cofactor evidence="10">
        <name>Fe cation</name>
        <dbReference type="ChEBI" id="CHEBI:24875"/>
    </cofactor>
    <text evidence="10">Binds 2 iron ions per subunit.</text>
</comment>
<evidence type="ECO:0000256" key="11">
    <source>
        <dbReference type="SAM" id="MobiDB-lite"/>
    </source>
</evidence>
<organism evidence="12 13">
    <name type="scientific">Vigna unguiculata</name>
    <name type="common">Cowpea</name>
    <dbReference type="NCBI Taxonomy" id="3917"/>
    <lineage>
        <taxon>Eukaryota</taxon>
        <taxon>Viridiplantae</taxon>
        <taxon>Streptophyta</taxon>
        <taxon>Embryophyta</taxon>
        <taxon>Tracheophyta</taxon>
        <taxon>Spermatophyta</taxon>
        <taxon>Magnoliopsida</taxon>
        <taxon>eudicotyledons</taxon>
        <taxon>Gunneridae</taxon>
        <taxon>Pentapetalae</taxon>
        <taxon>rosids</taxon>
        <taxon>fabids</taxon>
        <taxon>Fabales</taxon>
        <taxon>Fabaceae</taxon>
        <taxon>Papilionoideae</taxon>
        <taxon>50 kb inversion clade</taxon>
        <taxon>NPAAA clade</taxon>
        <taxon>indigoferoid/millettioid clade</taxon>
        <taxon>Phaseoleae</taxon>
        <taxon>Vigna</taxon>
    </lineage>
</organism>
<evidence type="ECO:0000256" key="8">
    <source>
        <dbReference type="ARBA" id="ARBA00023002"/>
    </source>
</evidence>
<accession>A0A4D6L9M4</accession>
<keyword evidence="13" id="KW-1185">Reference proteome</keyword>
<keyword evidence="5" id="KW-0963">Cytoplasm</keyword>
<evidence type="ECO:0000256" key="3">
    <source>
        <dbReference type="ARBA" id="ARBA00005286"/>
    </source>
</evidence>
<sequence length="497" mass="55210">MAILNDQPAHGNNVSKNEAKDGFMAPPINSYGHSFRDYDVESERKKSVEEFYRLQHINPTYDFVSRGIWKYMTLDKAEMGIWECCEMLNEVVDDSDPDLDEPQIQHLLQSAEAIRKDYPDQDWLHLTALIHDLGKILLLPRFGSLPQWAVVGDTFPLGCAFDESNIHHKCRTGTGTISATGGGGFAGGGGGRVSINVFSRHDNTNFFIHGGISLGCSDNAGAAGTYYDAVPRSLTICNYNFSTQTDTLLLEFPKVPLWTNVYVQNQAKALFPLYWSRVQVGGLIRLTFGAVLSFGLAHYGSSEFELMAEELLMSDSVVKASRTIRPLSKNFRYRIYGALRMSVKIHLMLNSKMYIDANGDPIVATSLLEASNLVVLKESSVIHSNANLGVHGQGYLNLSGAGNMIEAQHLVLSLFYSINVAKKNGSTLPSPALFIIRFHSFYPLHREGGYTHLMNEEDVENLKWLKVFNISLPNFDGDGEPCEINGDSLNDVECVFE</sequence>
<dbReference type="AlphaFoldDB" id="A0A4D6L9M4"/>
<keyword evidence="8" id="KW-0560">Oxidoreductase</keyword>
<dbReference type="GO" id="GO:0019853">
    <property type="term" value="P:L-ascorbic acid biosynthetic process"/>
    <property type="evidence" value="ECO:0007669"/>
    <property type="project" value="UniProtKB-KW"/>
</dbReference>
<dbReference type="Pfam" id="PF05153">
    <property type="entry name" value="MIOX"/>
    <property type="match status" value="2"/>
</dbReference>
<comment type="pathway">
    <text evidence="2">Polyol metabolism; myo-inositol degradation into D-glucuronate; D-glucuronate from myo-inositol: step 1/1.</text>
</comment>
<gene>
    <name evidence="12" type="ORF">DEO72_LG2g5571</name>
</gene>
<reference evidence="12 13" key="1">
    <citation type="submission" date="2019-04" db="EMBL/GenBank/DDBJ databases">
        <title>An improved genome assembly and genetic linkage map for asparagus bean, Vigna unguiculata ssp. sesquipedialis.</title>
        <authorList>
            <person name="Xia Q."/>
            <person name="Zhang R."/>
            <person name="Dong Y."/>
        </authorList>
    </citation>
    <scope>NUCLEOTIDE SEQUENCE [LARGE SCALE GENOMIC DNA]</scope>
    <source>
        <tissue evidence="12">Leaf</tissue>
    </source>
</reference>
<evidence type="ECO:0000256" key="1">
    <source>
        <dbReference type="ARBA" id="ARBA00004496"/>
    </source>
</evidence>
<comment type="subcellular location">
    <subcellularLocation>
        <location evidence="1">Cytoplasm</location>
    </subcellularLocation>
</comment>
<keyword evidence="9 10" id="KW-0408">Iron</keyword>
<evidence type="ECO:0000313" key="12">
    <source>
        <dbReference type="EMBL" id="QCD85212.1"/>
    </source>
</evidence>
<dbReference type="GO" id="GO:0019310">
    <property type="term" value="P:inositol catabolic process"/>
    <property type="evidence" value="ECO:0007669"/>
    <property type="project" value="InterPro"/>
</dbReference>
<evidence type="ECO:0000256" key="10">
    <source>
        <dbReference type="PIRSR" id="PIRSR607828-2"/>
    </source>
</evidence>
<evidence type="ECO:0000256" key="4">
    <source>
        <dbReference type="ARBA" id="ARBA00011919"/>
    </source>
</evidence>
<dbReference type="GO" id="GO:0005506">
    <property type="term" value="F:iron ion binding"/>
    <property type="evidence" value="ECO:0007669"/>
    <property type="project" value="InterPro"/>
</dbReference>
<proteinExistence type="inferred from homology"/>
<evidence type="ECO:0000256" key="5">
    <source>
        <dbReference type="ARBA" id="ARBA00022490"/>
    </source>
</evidence>
<name>A0A4D6L9M4_VIGUN</name>
<evidence type="ECO:0000256" key="7">
    <source>
        <dbReference type="ARBA" id="ARBA00022723"/>
    </source>
</evidence>
<comment type="similarity">
    <text evidence="3">Belongs to the myo-inositol oxygenase family.</text>
</comment>